<dbReference type="InterPro" id="IPR025345">
    <property type="entry name" value="DUF4249"/>
</dbReference>
<evidence type="ECO:0000313" key="2">
    <source>
        <dbReference type="Proteomes" id="UP000198510"/>
    </source>
</evidence>
<dbReference type="AlphaFoldDB" id="A0A1G9FC15"/>
<evidence type="ECO:0008006" key="3">
    <source>
        <dbReference type="Google" id="ProtNLM"/>
    </source>
</evidence>
<dbReference type="Proteomes" id="UP000198510">
    <property type="component" value="Unassembled WGS sequence"/>
</dbReference>
<reference evidence="1 2" key="1">
    <citation type="submission" date="2016-10" db="EMBL/GenBank/DDBJ databases">
        <authorList>
            <person name="de Groot N.N."/>
        </authorList>
    </citation>
    <scope>NUCLEOTIDE SEQUENCE [LARGE SCALE GENOMIC DNA]</scope>
    <source>
        <strain evidence="1 2">DSM 25186</strain>
    </source>
</reference>
<evidence type="ECO:0000313" key="1">
    <source>
        <dbReference type="EMBL" id="SDK85876.1"/>
    </source>
</evidence>
<gene>
    <name evidence="1" type="ORF">SAMN05421823_103733</name>
</gene>
<protein>
    <recommendedName>
        <fullName evidence="3">DUF4249 domain-containing protein</fullName>
    </recommendedName>
</protein>
<dbReference type="PROSITE" id="PS51257">
    <property type="entry name" value="PROKAR_LIPOPROTEIN"/>
    <property type="match status" value="1"/>
</dbReference>
<dbReference type="RefSeq" id="WP_089681718.1">
    <property type="nucleotide sequence ID" value="NZ_FNFO01000003.1"/>
</dbReference>
<dbReference type="OrthoDB" id="922982at2"/>
<dbReference type="STRING" id="1075417.SAMN05421823_103733"/>
<accession>A0A1G9FC15</accession>
<dbReference type="EMBL" id="FNFO01000003">
    <property type="protein sequence ID" value="SDK85876.1"/>
    <property type="molecule type" value="Genomic_DNA"/>
</dbReference>
<sequence length="341" mass="38527">MRPFFQWLCGSLLLLGGCIDEVPLRVRNVQPILVVEGLITNEPPPYTVQLTYTGNFVSSTLFPEALYVTGAQVRIFDDQGDTTTLKPVLEAQGVYRTTDPTFVGQIGRRYAVDLVLADGRHYVSQPELLRAVAPIDSLSAEFTEVVNFDEDHPYGYQLFAHAQDPAETEDYYRWTLQGYSRRESTGRPLGFAGVCCNSCWVPFYERGINVLSDAAFNGNRIDHYYVGYVPYYVPGLHFVEVSQYSLTREAFQFWQRYGEQLTRTGTTFDPLPAPLEGNVANADNPDDLALGYFGASALVRRRTILRGDTVRPGPYYYESFIEPGDCREVYLNGDLYTPEGW</sequence>
<name>A0A1G9FC15_9BACT</name>
<organism evidence="1 2">
    <name type="scientific">Catalinimonas alkaloidigena</name>
    <dbReference type="NCBI Taxonomy" id="1075417"/>
    <lineage>
        <taxon>Bacteria</taxon>
        <taxon>Pseudomonadati</taxon>
        <taxon>Bacteroidota</taxon>
        <taxon>Cytophagia</taxon>
        <taxon>Cytophagales</taxon>
        <taxon>Catalimonadaceae</taxon>
        <taxon>Catalinimonas</taxon>
    </lineage>
</organism>
<proteinExistence type="predicted"/>
<dbReference type="Pfam" id="PF14054">
    <property type="entry name" value="DUF4249"/>
    <property type="match status" value="1"/>
</dbReference>
<keyword evidence="2" id="KW-1185">Reference proteome</keyword>